<dbReference type="InterPro" id="IPR050298">
    <property type="entry name" value="Gram-neg_bact_OMP"/>
</dbReference>
<dbReference type="Proteomes" id="UP001306592">
    <property type="component" value="Unassembled WGS sequence"/>
</dbReference>
<dbReference type="CDD" id="cd00342">
    <property type="entry name" value="gram_neg_porins"/>
    <property type="match status" value="1"/>
</dbReference>
<accession>A0ABU8DGU7</accession>
<evidence type="ECO:0000256" key="3">
    <source>
        <dbReference type="ARBA" id="ARBA00023136"/>
    </source>
</evidence>
<evidence type="ECO:0000256" key="2">
    <source>
        <dbReference type="ARBA" id="ARBA00022729"/>
    </source>
</evidence>
<protein>
    <submittedName>
        <fullName evidence="5">Porin</fullName>
    </submittedName>
</protein>
<sequence length="360" mass="40573">MALVPASHAEVTLLKKQAFDIGWLDPLSLQIGGSIRPEFIWNRGPDNHNGHDGGTRLRFSSDYALTSDTSIIAYYEWGIDTAHMLGLKNHYDHDGNWDKQRQLYGGIKDDRFGTLTFGHQYGVYYETVGVKSDVWDNDGHAAADGSGVAGDYDGGNRPKNSIHYTNTFGDLTLYTAWLLPQDDLVLGGNKYYRRDRGAAIGFDYQLDKDLTLSAAWDQTKATIKHGNGTQTSYQQHYSGMALTWQPNNWYLAATATYYRHFLPNQHAERTDRYLAGDGYGLEAFGGYTFKINKPGLQSIQPYVAVDSLRLKSDENYHANHTYVGMGADIGWGFSVYLERTFTASSDNDPDETWLSFYYNF</sequence>
<feature type="domain" description="Porin" evidence="4">
    <location>
        <begin position="7"/>
        <end position="281"/>
    </location>
</feature>
<dbReference type="PANTHER" id="PTHR34501">
    <property type="entry name" value="PROTEIN YDDL-RELATED"/>
    <property type="match status" value="1"/>
</dbReference>
<organism evidence="5 6">
    <name type="scientific">Erwinia aphidicola</name>
    <dbReference type="NCBI Taxonomy" id="68334"/>
    <lineage>
        <taxon>Bacteria</taxon>
        <taxon>Pseudomonadati</taxon>
        <taxon>Pseudomonadota</taxon>
        <taxon>Gammaproteobacteria</taxon>
        <taxon>Enterobacterales</taxon>
        <taxon>Erwiniaceae</taxon>
        <taxon>Erwinia</taxon>
    </lineage>
</organism>
<comment type="caution">
    <text evidence="5">The sequence shown here is derived from an EMBL/GenBank/DDBJ whole genome shotgun (WGS) entry which is preliminary data.</text>
</comment>
<keyword evidence="3" id="KW-0472">Membrane</keyword>
<evidence type="ECO:0000313" key="5">
    <source>
        <dbReference type="EMBL" id="MEI2681804.1"/>
    </source>
</evidence>
<evidence type="ECO:0000256" key="1">
    <source>
        <dbReference type="ARBA" id="ARBA00004571"/>
    </source>
</evidence>
<reference evidence="5 6" key="1">
    <citation type="submission" date="2024-02" db="EMBL/GenBank/DDBJ databases">
        <title>First report Erwinia aphidicola in onion in Chile.</title>
        <authorList>
            <person name="Valenzuela M."/>
            <person name="Pena M."/>
            <person name="Dutta B."/>
        </authorList>
    </citation>
    <scope>NUCLEOTIDE SEQUENCE [LARGE SCALE GENOMIC DNA]</scope>
    <source>
        <strain evidence="5 6">QCJ3A</strain>
    </source>
</reference>
<dbReference type="RefSeq" id="WP_230049647.1">
    <property type="nucleotide sequence ID" value="NZ_CAKKMT010000005.1"/>
</dbReference>
<dbReference type="Gene3D" id="2.40.160.10">
    <property type="entry name" value="Porin"/>
    <property type="match status" value="1"/>
</dbReference>
<dbReference type="PANTHER" id="PTHR34501:SF2">
    <property type="entry name" value="OUTER MEMBRANE PORIN F-RELATED"/>
    <property type="match status" value="1"/>
</dbReference>
<keyword evidence="6" id="KW-1185">Reference proteome</keyword>
<dbReference type="SUPFAM" id="SSF56935">
    <property type="entry name" value="Porins"/>
    <property type="match status" value="1"/>
</dbReference>
<dbReference type="Pfam" id="PF13609">
    <property type="entry name" value="Porin_4"/>
    <property type="match status" value="1"/>
</dbReference>
<name>A0ABU8DGU7_ERWAP</name>
<proteinExistence type="predicted"/>
<dbReference type="InterPro" id="IPR023614">
    <property type="entry name" value="Porin_dom_sf"/>
</dbReference>
<keyword evidence="2" id="KW-0732">Signal</keyword>
<evidence type="ECO:0000259" key="4">
    <source>
        <dbReference type="Pfam" id="PF13609"/>
    </source>
</evidence>
<dbReference type="EMBL" id="JBANEI010000004">
    <property type="protein sequence ID" value="MEI2681804.1"/>
    <property type="molecule type" value="Genomic_DNA"/>
</dbReference>
<dbReference type="InterPro" id="IPR033900">
    <property type="entry name" value="Gram_neg_porin_domain"/>
</dbReference>
<comment type="subcellular location">
    <subcellularLocation>
        <location evidence="1">Cell outer membrane</location>
        <topology evidence="1">Multi-pass membrane protein</topology>
    </subcellularLocation>
</comment>
<evidence type="ECO:0000313" key="6">
    <source>
        <dbReference type="Proteomes" id="UP001306592"/>
    </source>
</evidence>
<gene>
    <name evidence="5" type="ORF">V8N49_09045</name>
</gene>